<dbReference type="AlphaFoldDB" id="R7ZU58"/>
<dbReference type="SUPFAM" id="SSF55486">
    <property type="entry name" value="Metalloproteases ('zincins'), catalytic domain"/>
    <property type="match status" value="1"/>
</dbReference>
<comment type="caution">
    <text evidence="15">The sequence shown here is derived from an EMBL/GenBank/DDBJ whole genome shotgun (WGS) entry which is preliminary data.</text>
</comment>
<evidence type="ECO:0000256" key="2">
    <source>
        <dbReference type="ARBA" id="ARBA00004496"/>
    </source>
</evidence>
<dbReference type="InterPro" id="IPR027268">
    <property type="entry name" value="Peptidase_M4/M1_CTD_sf"/>
</dbReference>
<organism evidence="15 16">
    <name type="scientific">Lunatimonas lonarensis</name>
    <dbReference type="NCBI Taxonomy" id="1232681"/>
    <lineage>
        <taxon>Bacteria</taxon>
        <taxon>Pseudomonadati</taxon>
        <taxon>Bacteroidota</taxon>
        <taxon>Cytophagia</taxon>
        <taxon>Cytophagales</taxon>
        <taxon>Cyclobacteriaceae</taxon>
    </lineage>
</organism>
<dbReference type="Gene3D" id="2.60.40.1730">
    <property type="entry name" value="tricorn interacting facor f3 domain"/>
    <property type="match status" value="1"/>
</dbReference>
<evidence type="ECO:0000313" key="15">
    <source>
        <dbReference type="EMBL" id="EON77670.1"/>
    </source>
</evidence>
<dbReference type="SUPFAM" id="SSF63737">
    <property type="entry name" value="Leukotriene A4 hydrolase N-terminal domain"/>
    <property type="match status" value="1"/>
</dbReference>
<feature type="binding site" evidence="13">
    <location>
        <position position="318"/>
    </location>
    <ligand>
        <name>Zn(2+)</name>
        <dbReference type="ChEBI" id="CHEBI:29105"/>
        <note>catalytic</note>
    </ligand>
</feature>
<evidence type="ECO:0000256" key="13">
    <source>
        <dbReference type="PIRSR" id="PIRSR634015-3"/>
    </source>
</evidence>
<dbReference type="InterPro" id="IPR001930">
    <property type="entry name" value="Peptidase_M1"/>
</dbReference>
<keyword evidence="7" id="KW-0645">Protease</keyword>
<dbReference type="PANTHER" id="PTHR45726">
    <property type="entry name" value="LEUKOTRIENE A-4 HYDROLASE"/>
    <property type="match status" value="1"/>
</dbReference>
<feature type="active site" description="Proton acceptor" evidence="12">
    <location>
        <position position="315"/>
    </location>
</feature>
<dbReference type="Proteomes" id="UP000013909">
    <property type="component" value="Unassembled WGS sequence"/>
</dbReference>
<dbReference type="InterPro" id="IPR014782">
    <property type="entry name" value="Peptidase_M1_dom"/>
</dbReference>
<name>R7ZU58_9BACT</name>
<dbReference type="CDD" id="cd09603">
    <property type="entry name" value="M1_APN_like"/>
    <property type="match status" value="1"/>
</dbReference>
<reference evidence="15 16" key="1">
    <citation type="submission" date="2013-02" db="EMBL/GenBank/DDBJ databases">
        <title>A novel strain isolated from Lonar lake, Maharashtra, India.</title>
        <authorList>
            <person name="Singh A."/>
        </authorList>
    </citation>
    <scope>NUCLEOTIDE SEQUENCE [LARGE SCALE GENOMIC DNA]</scope>
    <source>
        <strain evidence="15 16">AK24</strain>
    </source>
</reference>
<dbReference type="GO" id="GO:0008270">
    <property type="term" value="F:zinc ion binding"/>
    <property type="evidence" value="ECO:0007669"/>
    <property type="project" value="InterPro"/>
</dbReference>
<evidence type="ECO:0000256" key="8">
    <source>
        <dbReference type="ARBA" id="ARBA00022723"/>
    </source>
</evidence>
<dbReference type="InterPro" id="IPR042097">
    <property type="entry name" value="Aminopeptidase_N-like_N_sf"/>
</dbReference>
<keyword evidence="16" id="KW-1185">Reference proteome</keyword>
<dbReference type="GO" id="GO:0016285">
    <property type="term" value="F:alanyl aminopeptidase activity"/>
    <property type="evidence" value="ECO:0007669"/>
    <property type="project" value="UniProtKB-EC"/>
</dbReference>
<keyword evidence="6" id="KW-0963">Cytoplasm</keyword>
<proteinExistence type="inferred from homology"/>
<evidence type="ECO:0000256" key="1">
    <source>
        <dbReference type="ARBA" id="ARBA00000098"/>
    </source>
</evidence>
<dbReference type="GO" id="GO:0006508">
    <property type="term" value="P:proteolysis"/>
    <property type="evidence" value="ECO:0007669"/>
    <property type="project" value="UniProtKB-KW"/>
</dbReference>
<dbReference type="PATRIC" id="fig|1288963.3.peg.1880"/>
<evidence type="ECO:0000256" key="3">
    <source>
        <dbReference type="ARBA" id="ARBA00010136"/>
    </source>
</evidence>
<comment type="cofactor">
    <cofactor evidence="13">
        <name>Zn(2+)</name>
        <dbReference type="ChEBI" id="CHEBI:29105"/>
    </cofactor>
    <text evidence="13">Binds 1 zinc ion per subunit.</text>
</comment>
<evidence type="ECO:0000256" key="10">
    <source>
        <dbReference type="ARBA" id="ARBA00022833"/>
    </source>
</evidence>
<dbReference type="PRINTS" id="PR00756">
    <property type="entry name" value="ALADIPTASE"/>
</dbReference>
<evidence type="ECO:0000256" key="11">
    <source>
        <dbReference type="ARBA" id="ARBA00023049"/>
    </source>
</evidence>
<gene>
    <name evidence="15" type="ORF">ADIS_1889</name>
</gene>
<evidence type="ECO:0000313" key="16">
    <source>
        <dbReference type="Proteomes" id="UP000013909"/>
    </source>
</evidence>
<sequence>MGLFFVVATTGFGSYAQQHNWNWGGPLDSVQATFEVNKISLDLEILPEEQVLSGSATLSLGYLQETDRLRLQLVDAYTVTKVEADGNELAFSHGKGLLDILLGGSKPTSVTVYYGGRTPIAVRPPWIGGFTWEKDDLGYHWMGLSSQNEGGKVFMPCLDHPVSKPRDGVLLRITVPDPYMVAANGLLKEAFREGEKITYIWESRYPIMNYNVNFTMGKFHEASKTFRSASGKEFPLVVYVLEENKDKAPMLLDVLEKSAQTHELFFGPYPFPEEKLAVVETPYLGMEHQTINAYGNNYQFVRMGDVWYDHLLHHELGHEWFGNKVSIADWADYWIHEGITSYGDWLFYLHHGGESAYHEKVADTKKRIRNEKPVVGPRESLSDDAYHPDVYTKGAYIMHSLRFILGDDRFFPLLKRIAEHDEFTYANQVSTEELISFLEAESGEELREFLEYYLYGAKLPKVKINRKRKGVYEVVFQGIGFSLPVEVETDRGIEILVLSGTPTQVVNNSAPVVDPRNWYLLRK</sequence>
<dbReference type="STRING" id="1232681.ADIS_1889"/>
<accession>R7ZU58</accession>
<feature type="binding site" evidence="13">
    <location>
        <position position="337"/>
    </location>
    <ligand>
        <name>Zn(2+)</name>
        <dbReference type="ChEBI" id="CHEBI:29105"/>
        <note>catalytic</note>
    </ligand>
</feature>
<evidence type="ECO:0000256" key="9">
    <source>
        <dbReference type="ARBA" id="ARBA00022801"/>
    </source>
</evidence>
<evidence type="ECO:0000256" key="7">
    <source>
        <dbReference type="ARBA" id="ARBA00022670"/>
    </source>
</evidence>
<feature type="domain" description="Peptidase M1 membrane alanine aminopeptidase" evidence="14">
    <location>
        <begin position="261"/>
        <end position="452"/>
    </location>
</feature>
<dbReference type="GO" id="GO:0005737">
    <property type="term" value="C:cytoplasm"/>
    <property type="evidence" value="ECO:0007669"/>
    <property type="project" value="UniProtKB-SubCell"/>
</dbReference>
<dbReference type="EC" id="3.4.11.2" evidence="4"/>
<protein>
    <recommendedName>
        <fullName evidence="5">Aminopeptidase N</fullName>
        <ecNumber evidence="4">3.4.11.2</ecNumber>
    </recommendedName>
</protein>
<dbReference type="InterPro" id="IPR034015">
    <property type="entry name" value="M1_LTA4H"/>
</dbReference>
<keyword evidence="9" id="KW-0378">Hydrolase</keyword>
<evidence type="ECO:0000256" key="4">
    <source>
        <dbReference type="ARBA" id="ARBA00012564"/>
    </source>
</evidence>
<evidence type="ECO:0000256" key="12">
    <source>
        <dbReference type="PIRSR" id="PIRSR634015-1"/>
    </source>
</evidence>
<keyword evidence="10 13" id="KW-0862">Zinc</keyword>
<keyword evidence="8 13" id="KW-0479">Metal-binding</keyword>
<dbReference type="GO" id="GO:0008237">
    <property type="term" value="F:metallopeptidase activity"/>
    <property type="evidence" value="ECO:0007669"/>
    <property type="project" value="UniProtKB-KW"/>
</dbReference>
<comment type="catalytic activity">
    <reaction evidence="1">
        <text>Release of an N-terminal amino acid, Xaa-|-Yaa- from a peptide, amide or arylamide. Xaa is preferably Ala, but may be most amino acids including Pro (slow action). When a terminal hydrophobic residue is followed by a prolyl residue, the two may be released as an intact Xaa-Pro dipeptide.</text>
        <dbReference type="EC" id="3.4.11.2"/>
    </reaction>
</comment>
<dbReference type="Pfam" id="PF01433">
    <property type="entry name" value="Peptidase_M1"/>
    <property type="match status" value="1"/>
</dbReference>
<comment type="similarity">
    <text evidence="3">Belongs to the peptidase M1 family.</text>
</comment>
<comment type="subcellular location">
    <subcellularLocation>
        <location evidence="2">Cytoplasm</location>
    </subcellularLocation>
</comment>
<dbReference type="EMBL" id="AQHR01000050">
    <property type="protein sequence ID" value="EON77670.1"/>
    <property type="molecule type" value="Genomic_DNA"/>
</dbReference>
<dbReference type="PANTHER" id="PTHR45726:SF3">
    <property type="entry name" value="LEUKOTRIENE A-4 HYDROLASE"/>
    <property type="match status" value="1"/>
</dbReference>
<dbReference type="Gene3D" id="1.10.390.10">
    <property type="entry name" value="Neutral Protease Domain 2"/>
    <property type="match status" value="1"/>
</dbReference>
<evidence type="ECO:0000256" key="5">
    <source>
        <dbReference type="ARBA" id="ARBA00015611"/>
    </source>
</evidence>
<feature type="binding site" evidence="13">
    <location>
        <position position="314"/>
    </location>
    <ligand>
        <name>Zn(2+)</name>
        <dbReference type="ChEBI" id="CHEBI:29105"/>
        <note>catalytic</note>
    </ligand>
</feature>
<evidence type="ECO:0000256" key="6">
    <source>
        <dbReference type="ARBA" id="ARBA00022490"/>
    </source>
</evidence>
<feature type="active site" description="Proton donor" evidence="12">
    <location>
        <position position="391"/>
    </location>
</feature>
<evidence type="ECO:0000259" key="14">
    <source>
        <dbReference type="Pfam" id="PF01433"/>
    </source>
</evidence>
<keyword evidence="11" id="KW-0482">Metalloprotease</keyword>